<name>A0A9N8DU29_9STRA</name>
<comment type="caution">
    <text evidence="1">The sequence shown here is derived from an EMBL/GenBank/DDBJ whole genome shotgun (WGS) entry which is preliminary data.</text>
</comment>
<evidence type="ECO:0000313" key="2">
    <source>
        <dbReference type="Proteomes" id="UP001153069"/>
    </source>
</evidence>
<proteinExistence type="predicted"/>
<organism evidence="1 2">
    <name type="scientific">Seminavis robusta</name>
    <dbReference type="NCBI Taxonomy" id="568900"/>
    <lineage>
        <taxon>Eukaryota</taxon>
        <taxon>Sar</taxon>
        <taxon>Stramenopiles</taxon>
        <taxon>Ochrophyta</taxon>
        <taxon>Bacillariophyta</taxon>
        <taxon>Bacillariophyceae</taxon>
        <taxon>Bacillariophycidae</taxon>
        <taxon>Naviculales</taxon>
        <taxon>Naviculaceae</taxon>
        <taxon>Seminavis</taxon>
    </lineage>
</organism>
<dbReference type="AlphaFoldDB" id="A0A9N8DU29"/>
<accession>A0A9N8DU29</accession>
<evidence type="ECO:0000313" key="1">
    <source>
        <dbReference type="EMBL" id="CAB9508350.1"/>
    </source>
</evidence>
<dbReference type="Proteomes" id="UP001153069">
    <property type="component" value="Unassembled WGS sequence"/>
</dbReference>
<sequence>MMSVPASQTCISAVNGAAIAAMQQGKYAHSTMALKRALAVLKASLNADNANEFATSAVKPEDQGLLWSVACANPDTTAAIVGSSNNFEVFQSAFHLPDDRWCSANKTRASVIILYNMGLSYHLSGLSRGSSKELSMARDLYKMALTIVETSLAQVHTDRLLLLQLLALFNNLGHIHSYCYEESDTKQCMTAIKALLASRAYYHAKCEDATEAFAFFEWSTLSITSPENIFTFAPAA</sequence>
<reference evidence="1" key="1">
    <citation type="submission" date="2020-06" db="EMBL/GenBank/DDBJ databases">
        <authorList>
            <consortium name="Plant Systems Biology data submission"/>
        </authorList>
    </citation>
    <scope>NUCLEOTIDE SEQUENCE</scope>
    <source>
        <strain evidence="1">D6</strain>
    </source>
</reference>
<protein>
    <submittedName>
        <fullName evidence="1">Uncharacterized protein</fullName>
    </submittedName>
</protein>
<dbReference type="InterPro" id="IPR011990">
    <property type="entry name" value="TPR-like_helical_dom_sf"/>
</dbReference>
<keyword evidence="2" id="KW-1185">Reference proteome</keyword>
<dbReference type="EMBL" id="CAICTM010000342">
    <property type="protein sequence ID" value="CAB9508350.1"/>
    <property type="molecule type" value="Genomic_DNA"/>
</dbReference>
<gene>
    <name evidence="1" type="ORF">SEMRO_343_G122090.1</name>
</gene>
<dbReference type="Gene3D" id="1.25.40.10">
    <property type="entry name" value="Tetratricopeptide repeat domain"/>
    <property type="match status" value="1"/>
</dbReference>